<proteinExistence type="predicted"/>
<sequence>MNFQPVLPLSGYPGWLFLNRTLETQQTAHDNTQQIKRETAYFEKNIGRIQTAEALVQDRTLLKVALGAFGLDDDIGNKFFIRKVLEDGTLERSALSNRLADKRYFEFSKAFGFGDFSTPNTQLSDFGARIAEAYKERQFEVAVGDQDENMRLALGAQRELDALTKRDISDNAMWFTVMGNAPLRNVFETALGLPSSFGSLDLDKQLEVFRDRAERQFGAKNIAQFADPEKQEELVRNFLIRADIQNQNISILGGQTALALLESASAIRPFR</sequence>
<evidence type="ECO:0000313" key="2">
    <source>
        <dbReference type="Proteomes" id="UP001589683"/>
    </source>
</evidence>
<comment type="caution">
    <text evidence="1">The sequence shown here is derived from an EMBL/GenBank/DDBJ whole genome shotgun (WGS) entry which is preliminary data.</text>
</comment>
<protein>
    <submittedName>
        <fullName evidence="1">DUF1217 domain-containing protein</fullName>
    </submittedName>
</protein>
<dbReference type="Pfam" id="PF06748">
    <property type="entry name" value="DUF1217"/>
    <property type="match status" value="1"/>
</dbReference>
<organism evidence="1 2">
    <name type="scientific">Pseudohalocynthiibacter aestuariivivens</name>
    <dbReference type="NCBI Taxonomy" id="1591409"/>
    <lineage>
        <taxon>Bacteria</taxon>
        <taxon>Pseudomonadati</taxon>
        <taxon>Pseudomonadota</taxon>
        <taxon>Alphaproteobacteria</taxon>
        <taxon>Rhodobacterales</taxon>
        <taxon>Paracoccaceae</taxon>
        <taxon>Pseudohalocynthiibacter</taxon>
    </lineage>
</organism>
<dbReference type="SUPFAM" id="SSF158837">
    <property type="entry name" value="AGR C 984p-like"/>
    <property type="match status" value="1"/>
</dbReference>
<dbReference type="InterPro" id="IPR023157">
    <property type="entry name" value="AGR-C-984p-like_sf"/>
</dbReference>
<reference evidence="1 2" key="1">
    <citation type="submission" date="2024-09" db="EMBL/GenBank/DDBJ databases">
        <authorList>
            <person name="Sun Q."/>
            <person name="Mori K."/>
        </authorList>
    </citation>
    <scope>NUCLEOTIDE SEQUENCE [LARGE SCALE GENOMIC DNA]</scope>
    <source>
        <strain evidence="1 2">CECT 8726</strain>
    </source>
</reference>
<dbReference type="Gene3D" id="1.10.3700.10">
    <property type="entry name" value="AGR C 984p-like"/>
    <property type="match status" value="1"/>
</dbReference>
<accession>A0ABV5JLU5</accession>
<gene>
    <name evidence="1" type="ORF">ACFFUT_18815</name>
</gene>
<keyword evidence="2" id="KW-1185">Reference proteome</keyword>
<name>A0ABV5JLU5_9RHOB</name>
<dbReference type="InterPro" id="IPR010626">
    <property type="entry name" value="DUF1217"/>
</dbReference>
<evidence type="ECO:0000313" key="1">
    <source>
        <dbReference type="EMBL" id="MFB9233851.1"/>
    </source>
</evidence>
<dbReference type="RefSeq" id="WP_213889792.1">
    <property type="nucleotide sequence ID" value="NZ_JAGFNU010000007.1"/>
</dbReference>
<dbReference type="EMBL" id="JBHMEA010000051">
    <property type="protein sequence ID" value="MFB9233851.1"/>
    <property type="molecule type" value="Genomic_DNA"/>
</dbReference>
<dbReference type="Proteomes" id="UP001589683">
    <property type="component" value="Unassembled WGS sequence"/>
</dbReference>